<keyword evidence="2" id="KW-0732">Signal</keyword>
<feature type="compositionally biased region" description="Basic and acidic residues" evidence="1">
    <location>
        <begin position="759"/>
        <end position="789"/>
    </location>
</feature>
<keyword evidence="4" id="KW-1185">Reference proteome</keyword>
<feature type="signal peptide" evidence="2">
    <location>
        <begin position="1"/>
        <end position="30"/>
    </location>
</feature>
<evidence type="ECO:0000313" key="3">
    <source>
        <dbReference type="EMBL" id="CAD7280134.1"/>
    </source>
</evidence>
<feature type="region of interest" description="Disordered" evidence="1">
    <location>
        <begin position="193"/>
        <end position="229"/>
    </location>
</feature>
<organism evidence="3">
    <name type="scientific">Notodromas monacha</name>
    <dbReference type="NCBI Taxonomy" id="399045"/>
    <lineage>
        <taxon>Eukaryota</taxon>
        <taxon>Metazoa</taxon>
        <taxon>Ecdysozoa</taxon>
        <taxon>Arthropoda</taxon>
        <taxon>Crustacea</taxon>
        <taxon>Oligostraca</taxon>
        <taxon>Ostracoda</taxon>
        <taxon>Podocopa</taxon>
        <taxon>Podocopida</taxon>
        <taxon>Cypridocopina</taxon>
        <taxon>Cypridoidea</taxon>
        <taxon>Cyprididae</taxon>
        <taxon>Notodromas</taxon>
    </lineage>
</organism>
<feature type="compositionally biased region" description="Low complexity" evidence="1">
    <location>
        <begin position="206"/>
        <end position="222"/>
    </location>
</feature>
<dbReference type="Proteomes" id="UP000678499">
    <property type="component" value="Unassembled WGS sequence"/>
</dbReference>
<feature type="compositionally biased region" description="Polar residues" evidence="1">
    <location>
        <begin position="457"/>
        <end position="474"/>
    </location>
</feature>
<reference evidence="3" key="1">
    <citation type="submission" date="2020-11" db="EMBL/GenBank/DDBJ databases">
        <authorList>
            <person name="Tran Van P."/>
        </authorList>
    </citation>
    <scope>NUCLEOTIDE SEQUENCE</scope>
</reference>
<accession>A0A7R9BS10</accession>
<evidence type="ECO:0000313" key="4">
    <source>
        <dbReference type="Proteomes" id="UP000678499"/>
    </source>
</evidence>
<dbReference type="EMBL" id="OA884000">
    <property type="protein sequence ID" value="CAD7280134.1"/>
    <property type="molecule type" value="Genomic_DNA"/>
</dbReference>
<name>A0A7R9BS10_9CRUS</name>
<feature type="region of interest" description="Disordered" evidence="1">
    <location>
        <begin position="1005"/>
        <end position="1073"/>
    </location>
</feature>
<evidence type="ECO:0000256" key="2">
    <source>
        <dbReference type="SAM" id="SignalP"/>
    </source>
</evidence>
<feature type="region of interest" description="Disordered" evidence="1">
    <location>
        <begin position="409"/>
        <end position="484"/>
    </location>
</feature>
<feature type="region of interest" description="Disordered" evidence="1">
    <location>
        <begin position="49"/>
        <end position="76"/>
    </location>
</feature>
<feature type="region of interest" description="Disordered" evidence="1">
    <location>
        <begin position="635"/>
        <end position="670"/>
    </location>
</feature>
<feature type="chain" id="PRO_5036210222" evidence="2">
    <location>
        <begin position="31"/>
        <end position="1323"/>
    </location>
</feature>
<sequence>MVDIIRKSRKFSVVSIFVCCCAVVAKLISAENSSVETVYFPPRDTVDLPNSTENINSTKNTPRQGRRPTNTWLSRKKTSSNVGKSCFNCVGLTLETETTSDGFSLDDLKLKWADCALESFDMDLKTLEMLNPRIPPRRPPPGIITRPGFPTPTRRPPVYMPSILIRPSNWNVQARWSEEDSEGFDFFRFAQSNAEPKAPENEPRETAGNAGTRNRRNAGNMMRDPRGPPRNYHFPGEDKINKIQSCFLQKANFVNTPPEDDPYRGRIEEPNVDSITLLIEEMTGAEDVKQKMIEAVDTCKGNRSRMVRKNQAVVFLSLSVTLSQTEESESPESRIAEISIGSEDEIKSVRARPSRNSRRRDAKTCFECLEAYLPTESINKDTKITKHEAIWATCLKSVVNLDMTTLAVMAPPRDSGGGRPRPTRPPIDFDYGDPYSQNIFDSRPLYGDERLPRNDRPSTTANEQLLDQRQQRPPGNNKDRKVTLPSDLQQKVQVCFLERAGLATGDGRNMKPNLEAMEILLQSTTASQTAKGKLITALDLCTDNGRNVEISIRLGYQEYAIKQEENLFGTRAFRLSDPNFPSQSNTKNCSYHIPQIREIKCTQKEMRTVFVFSLFAATAFSSDLSVNNGDEVRFEPRRSADADTSSTANLDGEQKTPRRIRYRPNPGSSSGSCLNRVGVYFDSEYESTVVNRLKAIWTVCSLMALGGKPFTTLDILNPGTSSASPSIPITPFRARPNRRPRTYSIKRNPNASWGPPVNYEKENPSQSEVQDRQEEPTPRDSESLRRNDDFPDDGYLNQYDDRRLPVTQRPTAERQGILQQIQTCFLLKTKYMVLQGGTLRNAQPQTNSISSLIRSMSGNQEEEGKQSTPFGSSVSMNKHATPDMGIPHTNWKTSRKLNEGIPLPMDEAIPEASTAVETEETEMAEIKIAEIEISSDDDEIKSARARPSTNNRRRDPKSCFECIEAYLPTDSIAKNVKISNYEAIWASCLVSVVNVDMTTLMMLAPPKENEGRPSRPPTIYPEYEDYSPTQNIFNNRPISNGDRLPRNDRPINDEQRFDQRRRPSENSREKNLPSEIAKKVQACFFEKTGLVTGEGRSLNPNLDGIERMLRSTEASPFIKDELVAAMDSCADSGKDTAVSEQCGFELKTSKWTSKLFLIPSYMSSIQLTSRNKTKTFEIKGIMKNICITHGINEKSQSISNFRSVVSLVLEIVDSDRRVPRQRREFRRLWRRFRRNFLHGFHVVVHYGFRRRRKVKVPIRVFQPVHQFLRERCLFFNQRLLKPGRLVLHVVPPEVLHGRRSSVGRPKFSQFSNNKKKSEEARKV</sequence>
<protein>
    <submittedName>
        <fullName evidence="3">Uncharacterized protein</fullName>
    </submittedName>
</protein>
<feature type="compositionally biased region" description="Pro residues" evidence="1">
    <location>
        <begin position="133"/>
        <end position="142"/>
    </location>
</feature>
<feature type="compositionally biased region" description="Basic and acidic residues" evidence="1">
    <location>
        <begin position="446"/>
        <end position="456"/>
    </location>
</feature>
<gene>
    <name evidence="3" type="ORF">NMOB1V02_LOCUS7797</name>
</gene>
<feature type="compositionally biased region" description="Basic and acidic residues" evidence="1">
    <location>
        <begin position="1043"/>
        <end position="1073"/>
    </location>
</feature>
<feature type="compositionally biased region" description="Low complexity" evidence="1">
    <location>
        <begin position="718"/>
        <end position="731"/>
    </location>
</feature>
<proteinExistence type="predicted"/>
<dbReference type="EMBL" id="CAJPEX010001963">
    <property type="protein sequence ID" value="CAG0920286.1"/>
    <property type="molecule type" value="Genomic_DNA"/>
</dbReference>
<feature type="compositionally biased region" description="Polar residues" evidence="1">
    <location>
        <begin position="1027"/>
        <end position="1038"/>
    </location>
</feature>
<feature type="region of interest" description="Disordered" evidence="1">
    <location>
        <begin position="1303"/>
        <end position="1323"/>
    </location>
</feature>
<feature type="region of interest" description="Disordered" evidence="1">
    <location>
        <begin position="131"/>
        <end position="155"/>
    </location>
</feature>
<feature type="region of interest" description="Disordered" evidence="1">
    <location>
        <begin position="718"/>
        <end position="804"/>
    </location>
</feature>
<evidence type="ECO:0000256" key="1">
    <source>
        <dbReference type="SAM" id="MobiDB-lite"/>
    </source>
</evidence>